<dbReference type="InterPro" id="IPR003660">
    <property type="entry name" value="HAMP_dom"/>
</dbReference>
<dbReference type="AlphaFoldDB" id="A0A1C3RF20"/>
<proteinExistence type="predicted"/>
<dbReference type="EMBL" id="FLYE01000006">
    <property type="protein sequence ID" value="SCA55886.1"/>
    <property type="molecule type" value="Genomic_DNA"/>
</dbReference>
<evidence type="ECO:0000256" key="2">
    <source>
        <dbReference type="SAM" id="Phobius"/>
    </source>
</evidence>
<gene>
    <name evidence="4" type="ORF">MTBPR1_140004</name>
</gene>
<keyword evidence="2" id="KW-0812">Transmembrane</keyword>
<dbReference type="InterPro" id="IPR001932">
    <property type="entry name" value="PPM-type_phosphatase-like_dom"/>
</dbReference>
<organism evidence="4 5">
    <name type="scientific">Candidatus Terasakiella magnetica</name>
    <dbReference type="NCBI Taxonomy" id="1867952"/>
    <lineage>
        <taxon>Bacteria</taxon>
        <taxon>Pseudomonadati</taxon>
        <taxon>Pseudomonadota</taxon>
        <taxon>Alphaproteobacteria</taxon>
        <taxon>Rhodospirillales</taxon>
        <taxon>Terasakiellaceae</taxon>
        <taxon>Terasakiella</taxon>
    </lineage>
</organism>
<dbReference type="InterPro" id="IPR001638">
    <property type="entry name" value="Solute-binding_3/MltF_N"/>
</dbReference>
<feature type="transmembrane region" description="Helical" evidence="2">
    <location>
        <begin position="315"/>
        <end position="336"/>
    </location>
</feature>
<dbReference type="InterPro" id="IPR052016">
    <property type="entry name" value="Bact_Sigma-Reg"/>
</dbReference>
<dbReference type="GO" id="GO:0016791">
    <property type="term" value="F:phosphatase activity"/>
    <property type="evidence" value="ECO:0007669"/>
    <property type="project" value="TreeGrafter"/>
</dbReference>
<keyword evidence="2" id="KW-0472">Membrane</keyword>
<dbReference type="Pfam" id="PF07228">
    <property type="entry name" value="SpoIIE"/>
    <property type="match status" value="1"/>
</dbReference>
<dbReference type="SUPFAM" id="SSF53850">
    <property type="entry name" value="Periplasmic binding protein-like II"/>
    <property type="match status" value="1"/>
</dbReference>
<dbReference type="Gene3D" id="3.60.40.10">
    <property type="entry name" value="PPM-type phosphatase domain"/>
    <property type="match status" value="1"/>
</dbReference>
<evidence type="ECO:0000313" key="5">
    <source>
        <dbReference type="Proteomes" id="UP000231658"/>
    </source>
</evidence>
<name>A0A1C3RF20_9PROT</name>
<keyword evidence="2" id="KW-1133">Transmembrane helix</keyword>
<reference evidence="4 5" key="1">
    <citation type="submission" date="2016-07" db="EMBL/GenBank/DDBJ databases">
        <authorList>
            <person name="Lefevre C.T."/>
        </authorList>
    </citation>
    <scope>NUCLEOTIDE SEQUENCE [LARGE SCALE GENOMIC DNA]</scope>
    <source>
        <strain evidence="4">PR1</strain>
    </source>
</reference>
<evidence type="ECO:0000256" key="1">
    <source>
        <dbReference type="ARBA" id="ARBA00022801"/>
    </source>
</evidence>
<dbReference type="Proteomes" id="UP000231658">
    <property type="component" value="Unassembled WGS sequence"/>
</dbReference>
<dbReference type="Pfam" id="PF00497">
    <property type="entry name" value="SBP_bac_3"/>
    <property type="match status" value="1"/>
</dbReference>
<feature type="transmembrane region" description="Helical" evidence="2">
    <location>
        <begin position="453"/>
        <end position="474"/>
    </location>
</feature>
<dbReference type="InterPro" id="IPR036457">
    <property type="entry name" value="PPM-type-like_dom_sf"/>
</dbReference>
<dbReference type="Gene3D" id="3.40.190.10">
    <property type="entry name" value="Periplasmic binding protein-like II"/>
    <property type="match status" value="2"/>
</dbReference>
<dbReference type="GO" id="GO:0016020">
    <property type="term" value="C:membrane"/>
    <property type="evidence" value="ECO:0007669"/>
    <property type="project" value="InterPro"/>
</dbReference>
<keyword evidence="1" id="KW-0378">Hydrolase</keyword>
<evidence type="ECO:0000313" key="4">
    <source>
        <dbReference type="EMBL" id="SCA55886.1"/>
    </source>
</evidence>
<feature type="domain" description="HAMP" evidence="3">
    <location>
        <begin position="472"/>
        <end position="524"/>
    </location>
</feature>
<dbReference type="STRING" id="1867952.MTBPR1_140004"/>
<dbReference type="Gene3D" id="6.10.340.10">
    <property type="match status" value="1"/>
</dbReference>
<dbReference type="SMART" id="SM00062">
    <property type="entry name" value="PBPb"/>
    <property type="match status" value="1"/>
</dbReference>
<dbReference type="GO" id="GO:0007165">
    <property type="term" value="P:signal transduction"/>
    <property type="evidence" value="ECO:0007669"/>
    <property type="project" value="InterPro"/>
</dbReference>
<dbReference type="OrthoDB" id="5496380at2"/>
<evidence type="ECO:0000259" key="3">
    <source>
        <dbReference type="PROSITE" id="PS50885"/>
    </source>
</evidence>
<dbReference type="PANTHER" id="PTHR43156">
    <property type="entry name" value="STAGE II SPORULATION PROTEIN E-RELATED"/>
    <property type="match status" value="1"/>
</dbReference>
<dbReference type="PROSITE" id="PS50885">
    <property type="entry name" value="HAMP"/>
    <property type="match status" value="1"/>
</dbReference>
<accession>A0A1C3RF20</accession>
<protein>
    <recommendedName>
        <fullName evidence="3">HAMP domain-containing protein</fullName>
    </recommendedName>
</protein>
<dbReference type="CDD" id="cd06225">
    <property type="entry name" value="HAMP"/>
    <property type="match status" value="1"/>
</dbReference>
<dbReference type="RefSeq" id="WP_069186590.1">
    <property type="nucleotide sequence ID" value="NZ_FLYE01000006.1"/>
</dbReference>
<dbReference type="SMART" id="SM00331">
    <property type="entry name" value="PP2C_SIG"/>
    <property type="match status" value="1"/>
</dbReference>
<feature type="transmembrane region" description="Helical" evidence="2">
    <location>
        <begin position="12"/>
        <end position="32"/>
    </location>
</feature>
<dbReference type="PANTHER" id="PTHR43156:SF9">
    <property type="entry name" value="HAMP DOMAIN-CONTAINING PROTEIN"/>
    <property type="match status" value="1"/>
</dbReference>
<sequence length="803" mass="90288">MHVLISIKSLLYFHIYSLFVFLITIVASNSSFAKDEYIAAMPANFPPHYSLTSSGQPTGFAIDVLNAIAKKEKIKITYKVYSSWPEVHEALKDGSADLIPNLGISSKRKEYSRFTSPIEKFEIKLFVKKGSTFVNPTDLSGHIVGGVHTNIGARLISVQDDLDTKIFPTLQDAILGLLSGRVDAVAYPAPVTWKLATQLGLNTKIRALEPPMKTIHRGIAVRKGLPDLLSRLEKTSSDFAKTSEFHKIYAKWFSAHKQTEKYNYLIWGTALLIIIVGFAALYMSRLKVQQISEKEIHDADKTKAFKTITSKLLTIYIPMVSFAVVAIFTVMEVIYYKKERELLINSLKSISNIQSSAFKTPIWEYNIDEVQRLLGELLLIPEFQSAAVYDITGKLLGEVGETTKQVTSADFKMERDLTFSTNGKSEKIGMLIVSVHDEQIWENVWEHIQTNSIIILVLISGLIATTMFAVQVVIGRPLWHLRHAIEKTKKDSSKDPVQWESKDELGQVVKAYNEMQAKEKESAEGLQRYQENLEQMVEDRTKELSDAYGVISSSIDYAANIQRSILPQEEFFKTHLDDYFIIWEPRDRVGGDVYWARSWGKGFLIILADCTGHGVPGAFMSLIATGALDRAQEDVASGDVGGLIQRMHQIVQMSLGQDTGSAKSDDGLELGACFIQDKTDLIFSGARFSLFKFNGNNIEEIKGDKKGIGYKEIPHDQEFANISIPVSEHDCFYLVSDGIVDQVGGEKRRMLGKKRLKQEISKHCDISMEEQKQHILAALKEYQGNEIRRDDVSMLGLRLKVQQ</sequence>
<feature type="transmembrane region" description="Helical" evidence="2">
    <location>
        <begin position="264"/>
        <end position="283"/>
    </location>
</feature>
<keyword evidence="5" id="KW-1185">Reference proteome</keyword>